<evidence type="ECO:0000256" key="1">
    <source>
        <dbReference type="SAM" id="MobiDB-lite"/>
    </source>
</evidence>
<proteinExistence type="predicted"/>
<sequence length="164" mass="18745">MKKTSTNLKPKHGGAYYEPWMDYKEDSTASSRASNRRTTSTTRRNSSPKKTSETKPSSSEKTNVKGRSGSVQSIRSIPRTLPPPYSPPRDYTKDKDTGFEPIRDTVLLENYAKKPTVLLPSWGREPSLIAKIEVEFKAFYSWTINGREDDMTREHIEKLLFPDL</sequence>
<dbReference type="AlphaFoldDB" id="A0A0N4YBB9"/>
<evidence type="ECO:0000313" key="3">
    <source>
        <dbReference type="Proteomes" id="UP000271162"/>
    </source>
</evidence>
<evidence type="ECO:0000313" key="4">
    <source>
        <dbReference type="WBParaSite" id="NBR_0001374501-mRNA-1"/>
    </source>
</evidence>
<dbReference type="Proteomes" id="UP000271162">
    <property type="component" value="Unassembled WGS sequence"/>
</dbReference>
<dbReference type="OMA" id="YEPWMDY"/>
<keyword evidence="3" id="KW-1185">Reference proteome</keyword>
<evidence type="ECO:0000313" key="2">
    <source>
        <dbReference type="EMBL" id="VDL77335.1"/>
    </source>
</evidence>
<feature type="compositionally biased region" description="Low complexity" evidence="1">
    <location>
        <begin position="28"/>
        <end position="61"/>
    </location>
</feature>
<reference evidence="2 3" key="2">
    <citation type="submission" date="2018-11" db="EMBL/GenBank/DDBJ databases">
        <authorList>
            <consortium name="Pathogen Informatics"/>
        </authorList>
    </citation>
    <scope>NUCLEOTIDE SEQUENCE [LARGE SCALE GENOMIC DNA]</scope>
</reference>
<dbReference type="WBParaSite" id="NBR_0001374501-mRNA-1">
    <property type="protein sequence ID" value="NBR_0001374501-mRNA-1"/>
    <property type="gene ID" value="NBR_0001374501"/>
</dbReference>
<gene>
    <name evidence="2" type="ORF">NBR_LOCUS13746</name>
</gene>
<protein>
    <submittedName>
        <fullName evidence="4">Reverse transcriptase domain-containing protein</fullName>
    </submittedName>
</protein>
<organism evidence="4">
    <name type="scientific">Nippostrongylus brasiliensis</name>
    <name type="common">Rat hookworm</name>
    <dbReference type="NCBI Taxonomy" id="27835"/>
    <lineage>
        <taxon>Eukaryota</taxon>
        <taxon>Metazoa</taxon>
        <taxon>Ecdysozoa</taxon>
        <taxon>Nematoda</taxon>
        <taxon>Chromadorea</taxon>
        <taxon>Rhabditida</taxon>
        <taxon>Rhabditina</taxon>
        <taxon>Rhabditomorpha</taxon>
        <taxon>Strongyloidea</taxon>
        <taxon>Heligmosomidae</taxon>
        <taxon>Nippostrongylus</taxon>
    </lineage>
</organism>
<accession>A0A0N4YBB9</accession>
<name>A0A0N4YBB9_NIPBR</name>
<feature type="region of interest" description="Disordered" evidence="1">
    <location>
        <begin position="1"/>
        <end position="98"/>
    </location>
</feature>
<dbReference type="EMBL" id="UYSL01021131">
    <property type="protein sequence ID" value="VDL77335.1"/>
    <property type="molecule type" value="Genomic_DNA"/>
</dbReference>
<reference evidence="4" key="1">
    <citation type="submission" date="2017-02" db="UniProtKB">
        <authorList>
            <consortium name="WormBaseParasite"/>
        </authorList>
    </citation>
    <scope>IDENTIFICATION</scope>
</reference>